<dbReference type="GO" id="GO:0030246">
    <property type="term" value="F:carbohydrate binding"/>
    <property type="evidence" value="ECO:0007669"/>
    <property type="project" value="InterPro"/>
</dbReference>
<dbReference type="STRING" id="1122125.GCA_000423185_06457"/>
<dbReference type="GO" id="GO:0046872">
    <property type="term" value="F:metal ion binding"/>
    <property type="evidence" value="ECO:0007669"/>
    <property type="project" value="UniProtKB-KW"/>
</dbReference>
<sequence length="1009" mass="112016">MSLSIAQRLQRLDARIAEILCWRERAGEPIREWRCDGRPLSLDDPWPHTEGVLAFTAEAEVPAAWPLDEVRLRLDVGGESLLTLDEDGAGTTRFGLDVNHREFPLRARRIRIETESVPRLPFGQPVHHPRLAEARLVWVDGAVHRLALLLRQVWEAATALEEHEAVPHLLAAAEAALWSLDWPSATGAYLARTAPLPQQQAIWRLPPLDPQPPALGEAERAAAVAAHDGLAAALRGLKQRFPPQGRLAITGHAHIDLAWLWPYAETRRKARRTFHTALRLMERFPDFVFNQSTAAYYAQVEADDPELFAAIRERAAEGRWETIGGLWVEPDTNMPTGESLVRQALYGQRYFERSFGRRHTVCWLPDCFGFSPALPQILRQGGMDSFFTIKVNWSETNRFPHDLFQWEGLDGSRVLAHTFDNPIQGYNGTIRADCVLPTWRNFRGKAAHDESLLAVGFGDGGGGVTPEMLERQAQLTDFPALPELRPARVEEFFGRIRERAAELPVWLGEIYLELHRGTLTSQGRTKRLNRQAERALLAAEVAGSLATLLGGPAFASLEPAWRGLLKNQFHDILPGSSIREVYEDAERELAAARDAGLDRQAEAMAAIAAALPKGGTADALVVVNPDLSPRPLRLELEGDALAPDLTVPPLGVVVLDRAALQPAPGLSASWSTTGSRLENRFLRVEIGADGTIARLLHKPTGRDALAGRGNQLWLYPADKPRSWDAWDVEADYDRQGFELSELEESELVEDGPDRAALRLVRRWRDSTITQTLTLWANSPRLDIHTRLDWHDRRVLLRALVPVAVRAEQASFECAFGVVRRPTHRNTSWDQAKFEVPGHRFADLSEPGFGVALLNDGKYGHSALGNILGLSLVRAPIYPDPLADEGVQEFTYAIVPHEGDWHEGGVREAAEDLNQPLLALPVRNLAAGLHTPLMVSGITAGLAALKPAEEGDGLVLRLYEPAGARGPLSVTVPDGWLGEAVSLLEEPVKRDRPHALEPFELRSWRMWPER</sequence>
<dbReference type="SUPFAM" id="SSF74650">
    <property type="entry name" value="Galactose mutarotase-like"/>
    <property type="match status" value="1"/>
</dbReference>
<evidence type="ECO:0000256" key="4">
    <source>
        <dbReference type="ARBA" id="ARBA00023295"/>
    </source>
</evidence>
<evidence type="ECO:0000313" key="7">
    <source>
        <dbReference type="Proteomes" id="UP000196655"/>
    </source>
</evidence>
<evidence type="ECO:0000256" key="3">
    <source>
        <dbReference type="ARBA" id="ARBA00022801"/>
    </source>
</evidence>
<dbReference type="CDD" id="cd10789">
    <property type="entry name" value="GH38N_AMII_ER_cytosolic"/>
    <property type="match status" value="1"/>
</dbReference>
<protein>
    <submittedName>
        <fullName evidence="6">Alpha-mannosidase</fullName>
    </submittedName>
</protein>
<dbReference type="PANTHER" id="PTHR46017:SF1">
    <property type="entry name" value="ALPHA-MANNOSIDASE 2C1"/>
    <property type="match status" value="1"/>
</dbReference>
<keyword evidence="2" id="KW-0479">Metal-binding</keyword>
<dbReference type="SUPFAM" id="SSF88713">
    <property type="entry name" value="Glycoside hydrolase/deacetylase"/>
    <property type="match status" value="1"/>
</dbReference>
<keyword evidence="3" id="KW-0378">Hydrolase</keyword>
<proteinExistence type="inferred from homology"/>
<dbReference type="InterPro" id="IPR011330">
    <property type="entry name" value="Glyco_hydro/deAcase_b/a-brl"/>
</dbReference>
<comment type="similarity">
    <text evidence="1">Belongs to the glycosyl hydrolase 38 family.</text>
</comment>
<accession>A0A211ZHV8</accession>
<dbReference type="Gene3D" id="3.20.110.10">
    <property type="entry name" value="Glycoside hydrolase 38, N terminal domain"/>
    <property type="match status" value="1"/>
</dbReference>
<evidence type="ECO:0000259" key="5">
    <source>
        <dbReference type="SMART" id="SM00872"/>
    </source>
</evidence>
<dbReference type="FunFam" id="2.70.98.30:FF:000010">
    <property type="entry name" value="Cytosolic alpha-mannosidase"/>
    <property type="match status" value="1"/>
</dbReference>
<dbReference type="Pfam" id="PF17677">
    <property type="entry name" value="Glyco_hydro38C2"/>
    <property type="match status" value="1"/>
</dbReference>
<keyword evidence="7" id="KW-1185">Reference proteome</keyword>
<dbReference type="InterPro" id="IPR011682">
    <property type="entry name" value="Glyco_hydro_38_C"/>
</dbReference>
<evidence type="ECO:0000256" key="1">
    <source>
        <dbReference type="ARBA" id="ARBA00009792"/>
    </source>
</evidence>
<evidence type="ECO:0000313" key="6">
    <source>
        <dbReference type="EMBL" id="OWJ64861.1"/>
    </source>
</evidence>
<dbReference type="InterPro" id="IPR011013">
    <property type="entry name" value="Gal_mutarotase_sf_dom"/>
</dbReference>
<dbReference type="InterPro" id="IPR037094">
    <property type="entry name" value="Glyco_hydro_38_cen_sf"/>
</dbReference>
<gene>
    <name evidence="6" type="ORF">BWR60_22655</name>
</gene>
<dbReference type="Gene3D" id="2.60.40.2220">
    <property type="match status" value="1"/>
</dbReference>
<dbReference type="FunFam" id="1.20.1270.50:FF:000004">
    <property type="entry name" value="alpha-mannosidase 2C1 isoform X1"/>
    <property type="match status" value="1"/>
</dbReference>
<dbReference type="InterPro" id="IPR027291">
    <property type="entry name" value="Glyco_hydro_38_N_sf"/>
</dbReference>
<dbReference type="Pfam" id="PF09261">
    <property type="entry name" value="Alpha-mann_mid"/>
    <property type="match status" value="1"/>
</dbReference>
<dbReference type="GO" id="GO:0009313">
    <property type="term" value="P:oligosaccharide catabolic process"/>
    <property type="evidence" value="ECO:0007669"/>
    <property type="project" value="TreeGrafter"/>
</dbReference>
<dbReference type="GO" id="GO:0004559">
    <property type="term" value="F:alpha-mannosidase activity"/>
    <property type="evidence" value="ECO:0007669"/>
    <property type="project" value="InterPro"/>
</dbReference>
<dbReference type="Gene3D" id="2.70.98.30">
    <property type="entry name" value="Golgi alpha-mannosidase II, domain 4"/>
    <property type="match status" value="1"/>
</dbReference>
<dbReference type="EMBL" id="NHON01000048">
    <property type="protein sequence ID" value="OWJ64861.1"/>
    <property type="molecule type" value="Genomic_DNA"/>
</dbReference>
<reference evidence="7" key="1">
    <citation type="submission" date="2017-05" db="EMBL/GenBank/DDBJ databases">
        <authorList>
            <person name="Macchi M."/>
            <person name="Festa S."/>
            <person name="Coppotelli B.M."/>
            <person name="Morelli I.S."/>
        </authorList>
    </citation>
    <scope>NUCLEOTIDE SEQUENCE [LARGE SCALE GENOMIC DNA]</scope>
    <source>
        <strain evidence="7">I</strain>
    </source>
</reference>
<dbReference type="PANTHER" id="PTHR46017">
    <property type="entry name" value="ALPHA-MANNOSIDASE 2C1"/>
    <property type="match status" value="1"/>
</dbReference>
<comment type="caution">
    <text evidence="6">The sequence shown here is derived from an EMBL/GenBank/DDBJ whole genome shotgun (WGS) entry which is preliminary data.</text>
</comment>
<dbReference type="InterPro" id="IPR015341">
    <property type="entry name" value="Glyco_hydro_38_cen"/>
</dbReference>
<evidence type="ECO:0000256" key="2">
    <source>
        <dbReference type="ARBA" id="ARBA00022723"/>
    </source>
</evidence>
<name>A0A211ZHV8_9PROT</name>
<dbReference type="GO" id="GO:0006013">
    <property type="term" value="P:mannose metabolic process"/>
    <property type="evidence" value="ECO:0007669"/>
    <property type="project" value="InterPro"/>
</dbReference>
<dbReference type="SUPFAM" id="SSF88688">
    <property type="entry name" value="Families 57/38 glycoside transferase middle domain"/>
    <property type="match status" value="1"/>
</dbReference>
<dbReference type="Proteomes" id="UP000196655">
    <property type="component" value="Unassembled WGS sequence"/>
</dbReference>
<dbReference type="Gene3D" id="1.20.1270.50">
    <property type="entry name" value="Glycoside hydrolase family 38, central domain"/>
    <property type="match status" value="1"/>
</dbReference>
<dbReference type="InterPro" id="IPR041147">
    <property type="entry name" value="GH38_C"/>
</dbReference>
<dbReference type="InterPro" id="IPR028995">
    <property type="entry name" value="Glyco_hydro_57/38_cen_sf"/>
</dbReference>
<keyword evidence="4" id="KW-0326">Glycosidase</keyword>
<dbReference type="Pfam" id="PF07748">
    <property type="entry name" value="Glyco_hydro_38C"/>
    <property type="match status" value="1"/>
</dbReference>
<dbReference type="Pfam" id="PF01074">
    <property type="entry name" value="Glyco_hydro_38N"/>
    <property type="match status" value="1"/>
</dbReference>
<dbReference type="AlphaFoldDB" id="A0A211ZHV8"/>
<dbReference type="SMART" id="SM00872">
    <property type="entry name" value="Alpha-mann_mid"/>
    <property type="match status" value="1"/>
</dbReference>
<feature type="domain" description="Glycoside hydrolase family 38 central" evidence="5">
    <location>
        <begin position="513"/>
        <end position="589"/>
    </location>
</feature>
<organism evidence="6 7">
    <name type="scientific">Inquilinus limosus</name>
    <dbReference type="NCBI Taxonomy" id="171674"/>
    <lineage>
        <taxon>Bacteria</taxon>
        <taxon>Pseudomonadati</taxon>
        <taxon>Pseudomonadota</taxon>
        <taxon>Alphaproteobacteria</taxon>
        <taxon>Rhodospirillales</taxon>
        <taxon>Rhodospirillaceae</taxon>
        <taxon>Inquilinus</taxon>
    </lineage>
</organism>
<dbReference type="InterPro" id="IPR000602">
    <property type="entry name" value="Glyco_hydro_38_N"/>
</dbReference>
<dbReference type="RefSeq" id="WP_088153298.1">
    <property type="nucleotide sequence ID" value="NZ_NHON01000048.1"/>
</dbReference>
<dbReference type="FunFam" id="3.20.110.10:FF:000002">
    <property type="entry name" value="alpha-mannosidase 2C1 isoform X1"/>
    <property type="match status" value="1"/>
</dbReference>
<dbReference type="OrthoDB" id="9772207at2"/>